<evidence type="ECO:0000256" key="7">
    <source>
        <dbReference type="ARBA" id="ARBA00023114"/>
    </source>
</evidence>
<name>A0A1T4VAZ2_9GAMM</name>
<gene>
    <name evidence="13" type="ORF">SAMN02745132_03507</name>
</gene>
<evidence type="ECO:0000256" key="4">
    <source>
        <dbReference type="ARBA" id="ARBA00022452"/>
    </source>
</evidence>
<dbReference type="PRINTS" id="PR01021">
    <property type="entry name" value="OMPADOMAIN"/>
</dbReference>
<dbReference type="InterPro" id="IPR006665">
    <property type="entry name" value="OmpA-like"/>
</dbReference>
<keyword evidence="11" id="KW-0732">Signal</keyword>
<dbReference type="SUPFAM" id="SSF56925">
    <property type="entry name" value="OMPA-like"/>
    <property type="match status" value="1"/>
</dbReference>
<dbReference type="InterPro" id="IPR000498">
    <property type="entry name" value="OmpA-like_TM_dom"/>
</dbReference>
<dbReference type="Proteomes" id="UP000190162">
    <property type="component" value="Unassembled WGS sequence"/>
</dbReference>
<dbReference type="GO" id="GO:0006811">
    <property type="term" value="P:monoatomic ion transport"/>
    <property type="evidence" value="ECO:0007669"/>
    <property type="project" value="UniProtKB-KW"/>
</dbReference>
<dbReference type="CDD" id="cd07185">
    <property type="entry name" value="OmpA_C-like"/>
    <property type="match status" value="1"/>
</dbReference>
<dbReference type="Gene3D" id="3.30.1330.60">
    <property type="entry name" value="OmpA-like domain"/>
    <property type="match status" value="1"/>
</dbReference>
<evidence type="ECO:0000256" key="3">
    <source>
        <dbReference type="ARBA" id="ARBA00022448"/>
    </source>
</evidence>
<dbReference type="InterPro" id="IPR036737">
    <property type="entry name" value="OmpA-like_sf"/>
</dbReference>
<evidence type="ECO:0000313" key="14">
    <source>
        <dbReference type="Proteomes" id="UP000190162"/>
    </source>
</evidence>
<dbReference type="InterPro" id="IPR006690">
    <property type="entry name" value="OMPA-like_CS"/>
</dbReference>
<dbReference type="PANTHER" id="PTHR30329">
    <property type="entry name" value="STATOR ELEMENT OF FLAGELLAR MOTOR COMPLEX"/>
    <property type="match status" value="1"/>
</dbReference>
<keyword evidence="7" id="KW-0626">Porin</keyword>
<dbReference type="PRINTS" id="PR01023">
    <property type="entry name" value="NAFLGMOTY"/>
</dbReference>
<keyword evidence="6" id="KW-0406">Ion transport</keyword>
<accession>A0A1T4VAZ2</accession>
<dbReference type="EMBL" id="FUXU01000057">
    <property type="protein sequence ID" value="SKA61681.1"/>
    <property type="molecule type" value="Genomic_DNA"/>
</dbReference>
<dbReference type="Gene3D" id="2.40.160.20">
    <property type="match status" value="1"/>
</dbReference>
<comment type="similarity">
    <text evidence="2">Belongs to the outer membrane OOP (TC 1.B.6) superfamily. OmpA family.</text>
</comment>
<keyword evidence="14" id="KW-1185">Reference proteome</keyword>
<comment type="subcellular location">
    <subcellularLocation>
        <location evidence="1">Cell outer membrane</location>
        <topology evidence="1">Multi-pass membrane protein</topology>
    </subcellularLocation>
</comment>
<sequence length="342" mass="37998">MSVKKTKLSSFISTTLFLTLVSNVAAADVYVGAKYGWNDTNKDCKSDSRCEDDGQVGGIFTGYEINEHVGLELEADYLGQMKSYHNGKLSDTLYAISLTPKFNLPMTENINLFTKLGGAYVNFDGNQEDYVFTGAVGAEYTVNYNWKIRGEYQRFENIDTRMLRSVDANVFTVGVQYKFGSPEPVYVTKTIQVTDVVEGTELVTYTHPVVLKTVQFGFDSTMMNDSTILRETVKVLNAYPEAKANVTGFTDNTGPETVNRLLSERRALAVAEYLEQAGVSSGRLMIEGKGDIDPVADNETAKGRELNRRAVVEVPSFEYQVEETVVKEVVRDVTVTEEVIAE</sequence>
<organism evidence="13 14">
    <name type="scientific">Enterovibrio nigricans DSM 22720</name>
    <dbReference type="NCBI Taxonomy" id="1121868"/>
    <lineage>
        <taxon>Bacteria</taxon>
        <taxon>Pseudomonadati</taxon>
        <taxon>Pseudomonadota</taxon>
        <taxon>Gammaproteobacteria</taxon>
        <taxon>Vibrionales</taxon>
        <taxon>Vibrionaceae</taxon>
        <taxon>Enterovibrio</taxon>
    </lineage>
</organism>
<dbReference type="RefSeq" id="WP_078753705.1">
    <property type="nucleotide sequence ID" value="NZ_FUXU01000057.1"/>
</dbReference>
<keyword evidence="4" id="KW-1134">Transmembrane beta strand</keyword>
<dbReference type="InterPro" id="IPR011250">
    <property type="entry name" value="OMP/PagP_B-barrel"/>
</dbReference>
<evidence type="ECO:0000313" key="13">
    <source>
        <dbReference type="EMBL" id="SKA61681.1"/>
    </source>
</evidence>
<reference evidence="14" key="1">
    <citation type="submission" date="2017-02" db="EMBL/GenBank/DDBJ databases">
        <authorList>
            <person name="Varghese N."/>
            <person name="Submissions S."/>
        </authorList>
    </citation>
    <scope>NUCLEOTIDE SEQUENCE [LARGE SCALE GENOMIC DNA]</scope>
    <source>
        <strain evidence="14">DSM 22720</strain>
    </source>
</reference>
<evidence type="ECO:0000256" key="1">
    <source>
        <dbReference type="ARBA" id="ARBA00004571"/>
    </source>
</evidence>
<feature type="chain" id="PRO_5013069389" evidence="11">
    <location>
        <begin position="28"/>
        <end position="342"/>
    </location>
</feature>
<keyword evidence="8 10" id="KW-0472">Membrane</keyword>
<dbReference type="PROSITE" id="PS01068">
    <property type="entry name" value="OMPA_1"/>
    <property type="match status" value="1"/>
</dbReference>
<dbReference type="GO" id="GO:0015288">
    <property type="term" value="F:porin activity"/>
    <property type="evidence" value="ECO:0007669"/>
    <property type="project" value="UniProtKB-KW"/>
</dbReference>
<feature type="signal peptide" evidence="11">
    <location>
        <begin position="1"/>
        <end position="27"/>
    </location>
</feature>
<dbReference type="GO" id="GO:0009279">
    <property type="term" value="C:cell outer membrane"/>
    <property type="evidence" value="ECO:0007669"/>
    <property type="project" value="UniProtKB-SubCell"/>
</dbReference>
<evidence type="ECO:0000256" key="11">
    <source>
        <dbReference type="SAM" id="SignalP"/>
    </source>
</evidence>
<dbReference type="GO" id="GO:0046930">
    <property type="term" value="C:pore complex"/>
    <property type="evidence" value="ECO:0007669"/>
    <property type="project" value="UniProtKB-KW"/>
</dbReference>
<keyword evidence="3" id="KW-0813">Transport</keyword>
<dbReference type="InterPro" id="IPR050330">
    <property type="entry name" value="Bact_OuterMem_StrucFunc"/>
</dbReference>
<dbReference type="SUPFAM" id="SSF103088">
    <property type="entry name" value="OmpA-like"/>
    <property type="match status" value="1"/>
</dbReference>
<protein>
    <submittedName>
        <fullName evidence="13">OmpA-OmpF porin, OOP family</fullName>
    </submittedName>
</protein>
<keyword evidence="5" id="KW-0812">Transmembrane</keyword>
<dbReference type="InterPro" id="IPR006664">
    <property type="entry name" value="OMP_bac"/>
</dbReference>
<dbReference type="PANTHER" id="PTHR30329:SF21">
    <property type="entry name" value="LIPOPROTEIN YIAD-RELATED"/>
    <property type="match status" value="1"/>
</dbReference>
<evidence type="ECO:0000256" key="2">
    <source>
        <dbReference type="ARBA" id="ARBA00005710"/>
    </source>
</evidence>
<dbReference type="Pfam" id="PF01389">
    <property type="entry name" value="OmpA_membrane"/>
    <property type="match status" value="1"/>
</dbReference>
<evidence type="ECO:0000256" key="6">
    <source>
        <dbReference type="ARBA" id="ARBA00023065"/>
    </source>
</evidence>
<feature type="domain" description="OmpA-like" evidence="12">
    <location>
        <begin position="203"/>
        <end position="318"/>
    </location>
</feature>
<keyword evidence="9" id="KW-0998">Cell outer membrane</keyword>
<proteinExistence type="inferred from homology"/>
<dbReference type="OrthoDB" id="9782229at2"/>
<dbReference type="PROSITE" id="PS51123">
    <property type="entry name" value="OMPA_2"/>
    <property type="match status" value="1"/>
</dbReference>
<evidence type="ECO:0000259" key="12">
    <source>
        <dbReference type="PROSITE" id="PS51123"/>
    </source>
</evidence>
<evidence type="ECO:0000256" key="10">
    <source>
        <dbReference type="PROSITE-ProRule" id="PRU00473"/>
    </source>
</evidence>
<evidence type="ECO:0000256" key="5">
    <source>
        <dbReference type="ARBA" id="ARBA00022692"/>
    </source>
</evidence>
<evidence type="ECO:0000256" key="8">
    <source>
        <dbReference type="ARBA" id="ARBA00023136"/>
    </source>
</evidence>
<dbReference type="Pfam" id="PF00691">
    <property type="entry name" value="OmpA"/>
    <property type="match status" value="1"/>
</dbReference>
<evidence type="ECO:0000256" key="9">
    <source>
        <dbReference type="ARBA" id="ARBA00023237"/>
    </source>
</evidence>
<dbReference type="AlphaFoldDB" id="A0A1T4VAZ2"/>